<organism evidence="3 4">
    <name type="scientific">Enterococcus caccae ATCC BAA-1240</name>
    <dbReference type="NCBI Taxonomy" id="1158612"/>
    <lineage>
        <taxon>Bacteria</taxon>
        <taxon>Bacillati</taxon>
        <taxon>Bacillota</taxon>
        <taxon>Bacilli</taxon>
        <taxon>Lactobacillales</taxon>
        <taxon>Enterococcaceae</taxon>
        <taxon>Enterococcus</taxon>
    </lineage>
</organism>
<name>R3WAC7_9ENTE</name>
<sequence>MNLMKKKKFGWAIATVLLIPFTGCSTSETTNTTTSTSKNKEQIVAVQDAKKTVENKYGVYKDEDFDESYDEKTATKIKLNDSGSTITGSGVSEKDTTISITAGGTYIVSGDYHGQIKVNVTDETVHLVLNNVEISNDSSSAIYVQQAKKVITTLVQGTKNILSDGTDYSLASADQTEPDAAFYSKDDLTINGTGNLEVSGNYSNGIRSKDDLVITNGTIEVSAKNNAIKGKDSVSIADGVFTLNTVEGDGIQANNSADADKGWIAIDGGDFTVQSGNDGIQAETNLSVSNAKLQIQTATGYDDQSINATASYKGLKASGNIVIEDGTFDLNTTDDAIHSKAAVTINNGTFSLASGDDGIHADNELLINNGTIKVSQSYEGLEGATVTINNGDISVTASDDGINAAGGSSGETDTGGQFGADSFDEPNGQPGIGGDNTKFIEINGGTTYVNTDGDGIDSNGDVRMTDGTLIVNGPTDNGNAALDYDGTFTMNGGVFVASGSSGMAMSASDSSAQAALSLYFDKTQKAETLINLKNSAGDTIISFAPEKDFSHIAISSPTLKVGETVILSTGGSESGTAKNGVYSNGNYSKGTELAKISIDNILTSVDQSGTEVTVNQMGNGPGGQPPR</sequence>
<dbReference type="Proteomes" id="UP000013840">
    <property type="component" value="Unassembled WGS sequence"/>
</dbReference>
<keyword evidence="2" id="KW-0732">Signal</keyword>
<dbReference type="Pfam" id="PF14262">
    <property type="entry name" value="Cthe_2159"/>
    <property type="match status" value="1"/>
</dbReference>
<protein>
    <recommendedName>
        <fullName evidence="5">Carbohydrate-binding domain-containing protein</fullName>
    </recommendedName>
</protein>
<dbReference type="PATRIC" id="fig|1158612.3.peg.2407"/>
<gene>
    <name evidence="3" type="ORF">UC7_02446</name>
</gene>
<reference evidence="3 4" key="1">
    <citation type="submission" date="2013-02" db="EMBL/GenBank/DDBJ databases">
        <title>The Genome Sequence of Enterococcus caccae BAA-1240.</title>
        <authorList>
            <consortium name="The Broad Institute Genome Sequencing Platform"/>
            <consortium name="The Broad Institute Genome Sequencing Center for Infectious Disease"/>
            <person name="Earl A.M."/>
            <person name="Gilmore M.S."/>
            <person name="Lebreton F."/>
            <person name="Walker B."/>
            <person name="Young S.K."/>
            <person name="Zeng Q."/>
            <person name="Gargeya S."/>
            <person name="Fitzgerald M."/>
            <person name="Haas B."/>
            <person name="Abouelleil A."/>
            <person name="Alvarado L."/>
            <person name="Arachchi H.M."/>
            <person name="Berlin A.M."/>
            <person name="Chapman S.B."/>
            <person name="Dewar J."/>
            <person name="Goldberg J."/>
            <person name="Griggs A."/>
            <person name="Gujja S."/>
            <person name="Hansen M."/>
            <person name="Howarth C."/>
            <person name="Imamovic A."/>
            <person name="Larimer J."/>
            <person name="McCowan C."/>
            <person name="Murphy C."/>
            <person name="Neiman D."/>
            <person name="Pearson M."/>
            <person name="Priest M."/>
            <person name="Roberts A."/>
            <person name="Saif S."/>
            <person name="Shea T."/>
            <person name="Sisk P."/>
            <person name="Sykes S."/>
            <person name="Wortman J."/>
            <person name="Nusbaum C."/>
            <person name="Birren B."/>
        </authorList>
    </citation>
    <scope>NUCLEOTIDE SEQUENCE [LARGE SCALE GENOMIC DNA]</scope>
    <source>
        <strain evidence="3 4">ATCC BAA-1240</strain>
    </source>
</reference>
<evidence type="ECO:0000313" key="3">
    <source>
        <dbReference type="EMBL" id="EOL44402.1"/>
    </source>
</evidence>
<evidence type="ECO:0000313" key="4">
    <source>
        <dbReference type="Proteomes" id="UP000013840"/>
    </source>
</evidence>
<comment type="caution">
    <text evidence="3">The sequence shown here is derived from an EMBL/GenBank/DDBJ whole genome shotgun (WGS) entry which is preliminary data.</text>
</comment>
<dbReference type="InterPro" id="IPR025584">
    <property type="entry name" value="Cthe_2159"/>
</dbReference>
<dbReference type="AlphaFoldDB" id="R3WAC7"/>
<evidence type="ECO:0008006" key="5">
    <source>
        <dbReference type="Google" id="ProtNLM"/>
    </source>
</evidence>
<evidence type="ECO:0000256" key="1">
    <source>
        <dbReference type="SAM" id="MobiDB-lite"/>
    </source>
</evidence>
<feature type="chain" id="PRO_5039382710" description="Carbohydrate-binding domain-containing protein" evidence="2">
    <location>
        <begin position="28"/>
        <end position="627"/>
    </location>
</feature>
<proteinExistence type="predicted"/>
<accession>R3WAC7</accession>
<feature type="signal peptide" evidence="2">
    <location>
        <begin position="1"/>
        <end position="27"/>
    </location>
</feature>
<dbReference type="eggNOG" id="ENOG502Z8AD">
    <property type="taxonomic scope" value="Bacteria"/>
</dbReference>
<dbReference type="STRING" id="317735.RU98_GL001553"/>
<evidence type="ECO:0000256" key="2">
    <source>
        <dbReference type="SAM" id="SignalP"/>
    </source>
</evidence>
<keyword evidence="4" id="KW-1185">Reference proteome</keyword>
<feature type="region of interest" description="Disordered" evidence="1">
    <location>
        <begin position="399"/>
        <end position="425"/>
    </location>
</feature>
<dbReference type="EMBL" id="AJAU01000020">
    <property type="protein sequence ID" value="EOL44402.1"/>
    <property type="molecule type" value="Genomic_DNA"/>
</dbReference>